<evidence type="ECO:0000256" key="1">
    <source>
        <dbReference type="SAM" id="MobiDB-lite"/>
    </source>
</evidence>
<evidence type="ECO:0000313" key="2">
    <source>
        <dbReference type="EMBL" id="CAE8620979.1"/>
    </source>
</evidence>
<gene>
    <name evidence="2" type="ORF">PGLA1383_LOCUS38504</name>
</gene>
<organism evidence="2 3">
    <name type="scientific">Polarella glacialis</name>
    <name type="common">Dinoflagellate</name>
    <dbReference type="NCBI Taxonomy" id="89957"/>
    <lineage>
        <taxon>Eukaryota</taxon>
        <taxon>Sar</taxon>
        <taxon>Alveolata</taxon>
        <taxon>Dinophyceae</taxon>
        <taxon>Suessiales</taxon>
        <taxon>Suessiaceae</taxon>
        <taxon>Polarella</taxon>
    </lineage>
</organism>
<keyword evidence="3" id="KW-1185">Reference proteome</keyword>
<sequence length="124" mass="13416">MGARQSAPSQQTVPEVPIEREEDQFILVQEQNADQFVEVQVGDRVLKAVIHGGGDDADVAATTAALAALGTPQFANRTTRAAQSYHSKLPDPTAGLKAAEKSKRREISRQKCRDRKGSGDSAEW</sequence>
<reference evidence="2" key="1">
    <citation type="submission" date="2021-02" db="EMBL/GenBank/DDBJ databases">
        <authorList>
            <person name="Dougan E. K."/>
            <person name="Rhodes N."/>
            <person name="Thang M."/>
            <person name="Chan C."/>
        </authorList>
    </citation>
    <scope>NUCLEOTIDE SEQUENCE</scope>
</reference>
<accession>A0A813G296</accession>
<dbReference type="OrthoDB" id="205993at2759"/>
<protein>
    <submittedName>
        <fullName evidence="2">Uncharacterized protein</fullName>
    </submittedName>
</protein>
<evidence type="ECO:0000313" key="3">
    <source>
        <dbReference type="Proteomes" id="UP000654075"/>
    </source>
</evidence>
<dbReference type="EMBL" id="CAJNNV010027619">
    <property type="protein sequence ID" value="CAE8620979.1"/>
    <property type="molecule type" value="Genomic_DNA"/>
</dbReference>
<comment type="caution">
    <text evidence="2">The sequence shown here is derived from an EMBL/GenBank/DDBJ whole genome shotgun (WGS) entry which is preliminary data.</text>
</comment>
<dbReference type="AlphaFoldDB" id="A0A813G296"/>
<feature type="region of interest" description="Disordered" evidence="1">
    <location>
        <begin position="79"/>
        <end position="124"/>
    </location>
</feature>
<feature type="compositionally biased region" description="Basic and acidic residues" evidence="1">
    <location>
        <begin position="98"/>
        <end position="118"/>
    </location>
</feature>
<name>A0A813G296_POLGL</name>
<dbReference type="Proteomes" id="UP000654075">
    <property type="component" value="Unassembled WGS sequence"/>
</dbReference>
<proteinExistence type="predicted"/>